<proteinExistence type="predicted"/>
<evidence type="ECO:0000313" key="3">
    <source>
        <dbReference type="Proteomes" id="UP000000305"/>
    </source>
</evidence>
<dbReference type="KEGG" id="dpx:DAPPUDRAFT_266660"/>
<reference evidence="2 3" key="1">
    <citation type="journal article" date="2011" name="Science">
        <title>The ecoresponsive genome of Daphnia pulex.</title>
        <authorList>
            <person name="Colbourne J.K."/>
            <person name="Pfrender M.E."/>
            <person name="Gilbert D."/>
            <person name="Thomas W.K."/>
            <person name="Tucker A."/>
            <person name="Oakley T.H."/>
            <person name="Tokishita S."/>
            <person name="Aerts A."/>
            <person name="Arnold G.J."/>
            <person name="Basu M.K."/>
            <person name="Bauer D.J."/>
            <person name="Caceres C.E."/>
            <person name="Carmel L."/>
            <person name="Casola C."/>
            <person name="Choi J.H."/>
            <person name="Detter J.C."/>
            <person name="Dong Q."/>
            <person name="Dusheyko S."/>
            <person name="Eads B.D."/>
            <person name="Frohlich T."/>
            <person name="Geiler-Samerotte K.A."/>
            <person name="Gerlach D."/>
            <person name="Hatcher P."/>
            <person name="Jogdeo S."/>
            <person name="Krijgsveld J."/>
            <person name="Kriventseva E.V."/>
            <person name="Kultz D."/>
            <person name="Laforsch C."/>
            <person name="Lindquist E."/>
            <person name="Lopez J."/>
            <person name="Manak J.R."/>
            <person name="Muller J."/>
            <person name="Pangilinan J."/>
            <person name="Patwardhan R.P."/>
            <person name="Pitluck S."/>
            <person name="Pritham E.J."/>
            <person name="Rechtsteiner A."/>
            <person name="Rho M."/>
            <person name="Rogozin I.B."/>
            <person name="Sakarya O."/>
            <person name="Salamov A."/>
            <person name="Schaack S."/>
            <person name="Shapiro H."/>
            <person name="Shiga Y."/>
            <person name="Skalitzky C."/>
            <person name="Smith Z."/>
            <person name="Souvorov A."/>
            <person name="Sung W."/>
            <person name="Tang Z."/>
            <person name="Tsuchiya D."/>
            <person name="Tu H."/>
            <person name="Vos H."/>
            <person name="Wang M."/>
            <person name="Wolf Y.I."/>
            <person name="Yamagata H."/>
            <person name="Yamada T."/>
            <person name="Ye Y."/>
            <person name="Shaw J.R."/>
            <person name="Andrews J."/>
            <person name="Crease T.J."/>
            <person name="Tang H."/>
            <person name="Lucas S.M."/>
            <person name="Robertson H.M."/>
            <person name="Bork P."/>
            <person name="Koonin E.V."/>
            <person name="Zdobnov E.M."/>
            <person name="Grigoriev I.V."/>
            <person name="Lynch M."/>
            <person name="Boore J.L."/>
        </authorList>
    </citation>
    <scope>NUCLEOTIDE SEQUENCE [LARGE SCALE GENOMIC DNA]</scope>
</reference>
<organism evidence="2 3">
    <name type="scientific">Daphnia pulex</name>
    <name type="common">Water flea</name>
    <dbReference type="NCBI Taxonomy" id="6669"/>
    <lineage>
        <taxon>Eukaryota</taxon>
        <taxon>Metazoa</taxon>
        <taxon>Ecdysozoa</taxon>
        <taxon>Arthropoda</taxon>
        <taxon>Crustacea</taxon>
        <taxon>Branchiopoda</taxon>
        <taxon>Diplostraca</taxon>
        <taxon>Cladocera</taxon>
        <taxon>Anomopoda</taxon>
        <taxon>Daphniidae</taxon>
        <taxon>Daphnia</taxon>
    </lineage>
</organism>
<dbReference type="InParanoid" id="E9HVE2"/>
<dbReference type="AlphaFoldDB" id="E9HVE2"/>
<evidence type="ECO:0000313" key="2">
    <source>
        <dbReference type="EMBL" id="EFX64292.1"/>
    </source>
</evidence>
<protein>
    <submittedName>
        <fullName evidence="2">Uncharacterized protein</fullName>
    </submittedName>
</protein>
<dbReference type="Proteomes" id="UP000000305">
    <property type="component" value="Unassembled WGS sequence"/>
</dbReference>
<sequence>MAGRGRLLLEPGFVYDEVNLTPPPQVSRVFDWPRPNERKSTLRLIFIRRRRGTFPGSNFGTKDSGGHGSDPLRETASSTTRFYTTVQTPEQHCNSLPLLPAQQLPSPTHVPRPKKSGPCARPAQLTKAIHHRPGGTQTAICF</sequence>
<dbReference type="EMBL" id="GL732849">
    <property type="protein sequence ID" value="EFX64292.1"/>
    <property type="molecule type" value="Genomic_DNA"/>
</dbReference>
<feature type="compositionally biased region" description="Low complexity" evidence="1">
    <location>
        <begin position="97"/>
        <end position="107"/>
    </location>
</feature>
<dbReference type="PhylomeDB" id="E9HVE2"/>
<feature type="region of interest" description="Disordered" evidence="1">
    <location>
        <begin position="97"/>
        <end position="121"/>
    </location>
</feature>
<feature type="region of interest" description="Disordered" evidence="1">
    <location>
        <begin position="55"/>
        <end position="76"/>
    </location>
</feature>
<keyword evidence="3" id="KW-1185">Reference proteome</keyword>
<accession>E9HVE2</accession>
<evidence type="ECO:0000256" key="1">
    <source>
        <dbReference type="SAM" id="MobiDB-lite"/>
    </source>
</evidence>
<dbReference type="HOGENOM" id="CLU_1817730_0_0_1"/>
<name>E9HVE2_DAPPU</name>
<gene>
    <name evidence="2" type="ORF">DAPPUDRAFT_266660</name>
</gene>